<reference evidence="6 7" key="1">
    <citation type="submission" date="2017-06" db="EMBL/GenBank/DDBJ databases">
        <authorList>
            <person name="Kim H.J."/>
            <person name="Triplett B.A."/>
        </authorList>
    </citation>
    <scope>NUCLEOTIDE SEQUENCE [LARGE SCALE GENOMIC DNA]</scope>
    <source>
        <strain evidence="6 7">DSM 18704</strain>
    </source>
</reference>
<evidence type="ECO:0000256" key="3">
    <source>
        <dbReference type="SAM" id="Phobius"/>
    </source>
</evidence>
<dbReference type="Pfam" id="PF01436">
    <property type="entry name" value="NHL"/>
    <property type="match status" value="1"/>
</dbReference>
<keyword evidence="7" id="KW-1185">Reference proteome</keyword>
<dbReference type="GO" id="GO:0008270">
    <property type="term" value="F:zinc ion binding"/>
    <property type="evidence" value="ECO:0007669"/>
    <property type="project" value="UniProtKB-KW"/>
</dbReference>
<feature type="domain" description="Bacterial Ig-like" evidence="5">
    <location>
        <begin position="1183"/>
        <end position="1266"/>
    </location>
</feature>
<feature type="domain" description="Bacterial Ig-like" evidence="5">
    <location>
        <begin position="793"/>
        <end position="875"/>
    </location>
</feature>
<keyword evidence="1" id="KW-0677">Repeat</keyword>
<dbReference type="PROSITE" id="PS51257">
    <property type="entry name" value="PROKAR_LIPOPROTEIN"/>
    <property type="match status" value="1"/>
</dbReference>
<evidence type="ECO:0000313" key="6">
    <source>
        <dbReference type="EMBL" id="SNT12793.1"/>
    </source>
</evidence>
<dbReference type="PANTHER" id="PTHR24104:SF25">
    <property type="entry name" value="PROTEIN LIN-41"/>
    <property type="match status" value="1"/>
</dbReference>
<feature type="transmembrane region" description="Helical" evidence="3">
    <location>
        <begin position="1395"/>
        <end position="1418"/>
    </location>
</feature>
<dbReference type="PROSITE" id="PS51125">
    <property type="entry name" value="NHL"/>
    <property type="match status" value="1"/>
</dbReference>
<keyword evidence="3" id="KW-0812">Transmembrane</keyword>
<evidence type="ECO:0000256" key="4">
    <source>
        <dbReference type="SAM" id="SignalP"/>
    </source>
</evidence>
<gene>
    <name evidence="6" type="ORF">SAMN05421770_104282</name>
</gene>
<dbReference type="PANTHER" id="PTHR24104">
    <property type="entry name" value="E3 UBIQUITIN-PROTEIN LIGASE NHLRC1-RELATED"/>
    <property type="match status" value="1"/>
</dbReference>
<evidence type="ECO:0000256" key="2">
    <source>
        <dbReference type="PROSITE-ProRule" id="PRU00504"/>
    </source>
</evidence>
<feature type="repeat" description="NHL" evidence="2">
    <location>
        <begin position="199"/>
        <end position="238"/>
    </location>
</feature>
<evidence type="ECO:0000313" key="7">
    <source>
        <dbReference type="Proteomes" id="UP000198356"/>
    </source>
</evidence>
<sequence>MVWKKITALASLILACVCTVNVASAQTTASSQVSVASGLGNATGVAVDQFGNLYYTDSANGLVQELPGANGSNTTLVSASLNGGSQVAVDSSSNVYAASGAAGVVYKYAYANGALNANTPVSLGTGLGNITGVAVDLSGNIYAVDATNKQVVKITATAQTVLLSGLVAPKQIAVDTRGGVYVADSGANAIVYLPAGGTSVKLGTGLNAPSGVAVDPAGNLYIADTNNGVIKEIVYSAGLANTGQTTLPFTLSAPTSIAVDTRGSLYVAGGSSVQHLSIGAAYFGLVQVNQTSAVLPVNITFTSALTPATIKVVTTGLTGLDYLDAGSGSCKAGTAYSAGNSCTIDVTFTPQFPGPRYGAIVFYDASNKVLARTFVGGGGLGPMLTFDPATATTASVAPATATTPLYPNQTVTNPYPTPLDQPHGGRFDAAGNLFIADSLSDHIIEFPIDGSQPVIVNPAASMDDVAINGAGDLLMPAVSAGTVVMVPYENGTWNVADMVTLAKGFSKPRTIAVDVAGFIFLGDAGNKKLYKISPAGVSTQILTSIAASNTGVAVDLFGNLAETDSSSTGDTVWYAPATGAAPYTVGTGYNSPWGLAFDASGSLYVTDNGQTTNLRIPNEGGVLSTGHQQKVGGNKNFSLAIDQYGNIVTFPNISTAPSAGWNFNTISRSAPSAFFAGATVNASNTGAALTISNTGNQTPAYNAGLVNLGDVDDFLLNANVTGEPSYIPSCTFLDAPMPGLNCYLGVQLSSTALPGVRTEVLQLPTQLRYTPQAKLTATLSGTSPTQSAGLAISASPSAPQPTQAITVKVSAASAATGAVTLLVDGALTQTQELSSGSASFVLSSGLSAGAHILGATYAGDSSYAPVVTPVTTTVTVAGAAATLTLSSSAKDITAGQTLTLIASAGGVTGLPLPTGKITFLDGATVLGAGTLQSGVAAISVSTLAVGAHTITFTYPGDTVYASGTSAPMTVTVGTYTPTSITLSVVPVQPTVGYSYGTKVTATAVVTAGSGTPTGSVLFSLDGVVQIVALTGSTATLTLNPSAGLHSLTASYTGDANFDASVASTSFTTLQAATSTTLSLSSTNVAAGSNVVLKSVVSSAVSQPTGTVVFRNGVVIIGTATLDGTGTATLTTYKLPAGSDLILASYEGDSNNQASTSSTIKAVVTSNATSVTVSSNPVIVLYVATSGASATLTANIASTAPAGVVATMGGSVTFSANGVLLGTSSVVSGSATYAWSNPAPGAIYTITAAYSGDNYYSPSSQSSFRIFVAPSSGVYPGDYTVSMNPNPLVVTVGTPTKATLSIVTTSSYFGYVQASCSNLPVFADCEIAPNPVTLDGTTTPQTMTLTVNAQAGFQVSGLRRKDALIQFSALFLTPLLSMLGFASFGRGRRLLRSAGMRGLLGIVLLCMFGASLTACGSHLPIATPPGTYTVNIVTTGTGGINHVTPTQMTFQ</sequence>
<keyword evidence="4" id="KW-0732">Signal</keyword>
<keyword evidence="3" id="KW-0472">Membrane</keyword>
<feature type="transmembrane region" description="Helical" evidence="3">
    <location>
        <begin position="1362"/>
        <end position="1383"/>
    </location>
</feature>
<dbReference type="InterPro" id="IPR011042">
    <property type="entry name" value="6-blade_b-propeller_TolB-like"/>
</dbReference>
<dbReference type="SMART" id="SM00135">
    <property type="entry name" value="LY"/>
    <property type="match status" value="4"/>
</dbReference>
<dbReference type="SUPFAM" id="SSF101898">
    <property type="entry name" value="NHL repeat"/>
    <property type="match status" value="1"/>
</dbReference>
<dbReference type="InterPro" id="IPR013783">
    <property type="entry name" value="Ig-like_fold"/>
</dbReference>
<proteinExistence type="predicted"/>
<dbReference type="EMBL" id="FZOU01000004">
    <property type="protein sequence ID" value="SNT12793.1"/>
    <property type="molecule type" value="Genomic_DNA"/>
</dbReference>
<dbReference type="Proteomes" id="UP000198356">
    <property type="component" value="Unassembled WGS sequence"/>
</dbReference>
<name>A0A239K575_9BACT</name>
<evidence type="ECO:0000256" key="1">
    <source>
        <dbReference type="ARBA" id="ARBA00022737"/>
    </source>
</evidence>
<dbReference type="SUPFAM" id="SSF63829">
    <property type="entry name" value="Calcium-dependent phosphotriesterase"/>
    <property type="match status" value="1"/>
</dbReference>
<dbReference type="InterPro" id="IPR001258">
    <property type="entry name" value="NHL_repeat"/>
</dbReference>
<dbReference type="InterPro" id="IPR050952">
    <property type="entry name" value="TRIM-NHL_E3_ligases"/>
</dbReference>
<dbReference type="Pfam" id="PF16640">
    <property type="entry name" value="Big_3_5"/>
    <property type="match status" value="5"/>
</dbReference>
<accession>A0A239K575</accession>
<feature type="domain" description="Bacterial Ig-like" evidence="5">
    <location>
        <begin position="993"/>
        <end position="1067"/>
    </location>
</feature>
<feature type="domain" description="Bacterial Ig-like" evidence="5">
    <location>
        <begin position="885"/>
        <end position="972"/>
    </location>
</feature>
<feature type="chain" id="PRO_5013280629" evidence="4">
    <location>
        <begin position="26"/>
        <end position="1450"/>
    </location>
</feature>
<feature type="signal peptide" evidence="4">
    <location>
        <begin position="1"/>
        <end position="25"/>
    </location>
</feature>
<protein>
    <submittedName>
        <fullName evidence="6">NHL repeat-containing protein</fullName>
    </submittedName>
</protein>
<dbReference type="Gene3D" id="2.40.10.500">
    <property type="match status" value="3"/>
</dbReference>
<dbReference type="Gene3D" id="2.120.10.30">
    <property type="entry name" value="TolB, C-terminal domain"/>
    <property type="match status" value="1"/>
</dbReference>
<dbReference type="InterPro" id="IPR032109">
    <property type="entry name" value="Big_3_5"/>
</dbReference>
<keyword evidence="3" id="KW-1133">Transmembrane helix</keyword>
<dbReference type="InterPro" id="IPR000033">
    <property type="entry name" value="LDLR_classB_rpt"/>
</dbReference>
<organism evidence="6 7">
    <name type="scientific">Granulicella rosea</name>
    <dbReference type="NCBI Taxonomy" id="474952"/>
    <lineage>
        <taxon>Bacteria</taxon>
        <taxon>Pseudomonadati</taxon>
        <taxon>Acidobacteriota</taxon>
        <taxon>Terriglobia</taxon>
        <taxon>Terriglobales</taxon>
        <taxon>Acidobacteriaceae</taxon>
        <taxon>Granulicella</taxon>
    </lineage>
</organism>
<dbReference type="Gene3D" id="2.60.40.10">
    <property type="entry name" value="Immunoglobulins"/>
    <property type="match status" value="5"/>
</dbReference>
<feature type="domain" description="Bacterial Ig-like" evidence="5">
    <location>
        <begin position="1078"/>
        <end position="1164"/>
    </location>
</feature>
<evidence type="ECO:0000259" key="5">
    <source>
        <dbReference type="Pfam" id="PF16640"/>
    </source>
</evidence>